<feature type="region of interest" description="Disordered" evidence="1">
    <location>
        <begin position="1"/>
        <end position="23"/>
    </location>
</feature>
<protein>
    <submittedName>
        <fullName evidence="2">Uncharacterized protein</fullName>
    </submittedName>
</protein>
<sequence>MYMHPSNDISPPRTKRENGVGVHHDITDLRYTRTVVYHTTSPHQRPLSTNAAAKDQSRQSKQQHTENREQSYTVQYQKVFPRYRRWCSFDVTSKLSPRLDSLRGKRRE</sequence>
<accession>A0A9P4SGF3</accession>
<feature type="compositionally biased region" description="Basic and acidic residues" evidence="1">
    <location>
        <begin position="55"/>
        <end position="69"/>
    </location>
</feature>
<comment type="caution">
    <text evidence="2">The sequence shown here is derived from an EMBL/GenBank/DDBJ whole genome shotgun (WGS) entry which is preliminary data.</text>
</comment>
<evidence type="ECO:0000313" key="2">
    <source>
        <dbReference type="EMBL" id="KAF2842042.1"/>
    </source>
</evidence>
<reference evidence="2" key="1">
    <citation type="journal article" date="2020" name="Stud. Mycol.">
        <title>101 Dothideomycetes genomes: a test case for predicting lifestyles and emergence of pathogens.</title>
        <authorList>
            <person name="Haridas S."/>
            <person name="Albert R."/>
            <person name="Binder M."/>
            <person name="Bloem J."/>
            <person name="Labutti K."/>
            <person name="Salamov A."/>
            <person name="Andreopoulos B."/>
            <person name="Baker S."/>
            <person name="Barry K."/>
            <person name="Bills G."/>
            <person name="Bluhm B."/>
            <person name="Cannon C."/>
            <person name="Castanera R."/>
            <person name="Culley D."/>
            <person name="Daum C."/>
            <person name="Ezra D."/>
            <person name="Gonzalez J."/>
            <person name="Henrissat B."/>
            <person name="Kuo A."/>
            <person name="Liang C."/>
            <person name="Lipzen A."/>
            <person name="Lutzoni F."/>
            <person name="Magnuson J."/>
            <person name="Mondo S."/>
            <person name="Nolan M."/>
            <person name="Ohm R."/>
            <person name="Pangilinan J."/>
            <person name="Park H.-J."/>
            <person name="Ramirez L."/>
            <person name="Alfaro M."/>
            <person name="Sun H."/>
            <person name="Tritt A."/>
            <person name="Yoshinaga Y."/>
            <person name="Zwiers L.-H."/>
            <person name="Turgeon B."/>
            <person name="Goodwin S."/>
            <person name="Spatafora J."/>
            <person name="Crous P."/>
            <person name="Grigoriev I."/>
        </authorList>
    </citation>
    <scope>NUCLEOTIDE SEQUENCE</scope>
    <source>
        <strain evidence="2">CBS 101060</strain>
    </source>
</reference>
<keyword evidence="3" id="KW-1185">Reference proteome</keyword>
<feature type="region of interest" description="Disordered" evidence="1">
    <location>
        <begin position="39"/>
        <end position="72"/>
    </location>
</feature>
<feature type="compositionally biased region" description="Polar residues" evidence="1">
    <location>
        <begin position="39"/>
        <end position="51"/>
    </location>
</feature>
<dbReference type="Proteomes" id="UP000799429">
    <property type="component" value="Unassembled WGS sequence"/>
</dbReference>
<proteinExistence type="predicted"/>
<name>A0A9P4SGF3_9PEZI</name>
<dbReference type="AlphaFoldDB" id="A0A9P4SGF3"/>
<dbReference type="EMBL" id="MU006090">
    <property type="protein sequence ID" value="KAF2842042.1"/>
    <property type="molecule type" value="Genomic_DNA"/>
</dbReference>
<gene>
    <name evidence="2" type="ORF">M501DRAFT_377071</name>
</gene>
<evidence type="ECO:0000256" key="1">
    <source>
        <dbReference type="SAM" id="MobiDB-lite"/>
    </source>
</evidence>
<evidence type="ECO:0000313" key="3">
    <source>
        <dbReference type="Proteomes" id="UP000799429"/>
    </source>
</evidence>
<organism evidence="2 3">
    <name type="scientific">Patellaria atrata CBS 101060</name>
    <dbReference type="NCBI Taxonomy" id="1346257"/>
    <lineage>
        <taxon>Eukaryota</taxon>
        <taxon>Fungi</taxon>
        <taxon>Dikarya</taxon>
        <taxon>Ascomycota</taxon>
        <taxon>Pezizomycotina</taxon>
        <taxon>Dothideomycetes</taxon>
        <taxon>Dothideomycetes incertae sedis</taxon>
        <taxon>Patellariales</taxon>
        <taxon>Patellariaceae</taxon>
        <taxon>Patellaria</taxon>
    </lineage>
</organism>
<feature type="compositionally biased region" description="Basic and acidic residues" evidence="1">
    <location>
        <begin position="14"/>
        <end position="23"/>
    </location>
</feature>